<dbReference type="InterPro" id="IPR050900">
    <property type="entry name" value="Transposase_IS3/IS150/IS904"/>
</dbReference>
<dbReference type="PANTHER" id="PTHR46889:SF5">
    <property type="entry name" value="INTEGRASE PROTEIN"/>
    <property type="match status" value="1"/>
</dbReference>
<comment type="caution">
    <text evidence="6">The sequence shown here is derived from an EMBL/GenBank/DDBJ whole genome shotgun (WGS) entry which is preliminary data.</text>
</comment>
<dbReference type="InterPro" id="IPR036397">
    <property type="entry name" value="RNaseH_sf"/>
</dbReference>
<dbReference type="Proteomes" id="UP000396862">
    <property type="component" value="Unassembled WGS sequence"/>
</dbReference>
<dbReference type="InterPro" id="IPR012337">
    <property type="entry name" value="RNaseH-like_sf"/>
</dbReference>
<dbReference type="GO" id="GO:0015074">
    <property type="term" value="P:DNA integration"/>
    <property type="evidence" value="ECO:0007669"/>
    <property type="project" value="InterPro"/>
</dbReference>
<evidence type="ECO:0000256" key="1">
    <source>
        <dbReference type="SAM" id="Coils"/>
    </source>
</evidence>
<evidence type="ECO:0000313" key="6">
    <source>
        <dbReference type="EMBL" id="PSK80092.1"/>
    </source>
</evidence>
<dbReference type="EMBL" id="BLAU01000001">
    <property type="protein sequence ID" value="GET22771.1"/>
    <property type="molecule type" value="Genomic_DNA"/>
</dbReference>
<dbReference type="EMBL" id="BLAU01000001">
    <property type="protein sequence ID" value="GET22371.1"/>
    <property type="molecule type" value="Genomic_DNA"/>
</dbReference>
<dbReference type="Pfam" id="PF00665">
    <property type="entry name" value="rve"/>
    <property type="match status" value="1"/>
</dbReference>
<sequence>MNHLYKSIGISKQAVNQYQKRQNNLNERAIGLMAEVDALREEYPGCGVEKMYYTLRPEFIGRDKFIELFMSLGYRVKKPKNYIRTTVPGHLSYPNLIEGMYVNRPNQVWQSDITYFQVKGKFYYLVFIIDVYTRKIIGYQVSDHMRAEANIIALKQAIKSQKVPLKGLIHHSDRGSQYVSNKYRELLSNNGIHISMGLKGQDNAYAERINGTIKNQYLNGWKIETYRQLKARTKNAVSHYNKKRIHDSLPRRNSPCQFEESLVSFGNRKRPEMVIHADGRSKVKTSYYQGEFAPERESNTHFCPTTSMKILN</sequence>
<dbReference type="PROSITE" id="PS50994">
    <property type="entry name" value="INTEGRASE"/>
    <property type="match status" value="1"/>
</dbReference>
<name>A0A2P8C558_9BACT</name>
<dbReference type="InterPro" id="IPR001584">
    <property type="entry name" value="Integrase_cat-core"/>
</dbReference>
<dbReference type="NCBIfam" id="NF033516">
    <property type="entry name" value="transpos_IS3"/>
    <property type="match status" value="1"/>
</dbReference>
<dbReference type="PANTHER" id="PTHR46889">
    <property type="entry name" value="TRANSPOSASE INSF FOR INSERTION SEQUENCE IS3B-RELATED"/>
    <property type="match status" value="1"/>
</dbReference>
<dbReference type="AlphaFoldDB" id="A0A2P8C558"/>
<protein>
    <submittedName>
        <fullName evidence="3 6">Transposase</fullName>
    </submittedName>
</protein>
<evidence type="ECO:0000313" key="3">
    <source>
        <dbReference type="EMBL" id="GET22371.1"/>
    </source>
</evidence>
<reference evidence="6 7" key="1">
    <citation type="submission" date="2018-03" db="EMBL/GenBank/DDBJ databases">
        <title>Genomic Encyclopedia of Archaeal and Bacterial Type Strains, Phase II (KMG-II): from individual species to whole genera.</title>
        <authorList>
            <person name="Goeker M."/>
        </authorList>
    </citation>
    <scope>NUCLEOTIDE SEQUENCE [LARGE SCALE GENOMIC DNA]</scope>
    <source>
        <strain evidence="6 7">DSM 27267</strain>
    </source>
</reference>
<evidence type="ECO:0000313" key="4">
    <source>
        <dbReference type="EMBL" id="GET22754.1"/>
    </source>
</evidence>
<dbReference type="GO" id="GO:0003676">
    <property type="term" value="F:nucleic acid binding"/>
    <property type="evidence" value="ECO:0007669"/>
    <property type="project" value="InterPro"/>
</dbReference>
<keyword evidence="1" id="KW-0175">Coiled coil</keyword>
<organism evidence="6 7">
    <name type="scientific">Prolixibacter denitrificans</name>
    <dbReference type="NCBI Taxonomy" id="1541063"/>
    <lineage>
        <taxon>Bacteria</taxon>
        <taxon>Pseudomonadati</taxon>
        <taxon>Bacteroidota</taxon>
        <taxon>Bacteroidia</taxon>
        <taxon>Marinilabiliales</taxon>
        <taxon>Prolixibacteraceae</taxon>
        <taxon>Prolixibacter</taxon>
    </lineage>
</organism>
<evidence type="ECO:0000313" key="8">
    <source>
        <dbReference type="Proteomes" id="UP000396862"/>
    </source>
</evidence>
<dbReference type="SUPFAM" id="SSF53098">
    <property type="entry name" value="Ribonuclease H-like"/>
    <property type="match status" value="1"/>
</dbReference>
<feature type="coiled-coil region" evidence="1">
    <location>
        <begin position="15"/>
        <end position="42"/>
    </location>
</feature>
<dbReference type="InterPro" id="IPR048020">
    <property type="entry name" value="Transpos_IS3"/>
</dbReference>
<feature type="domain" description="Integrase catalytic" evidence="2">
    <location>
        <begin position="101"/>
        <end position="263"/>
    </location>
</feature>
<accession>A0A2P8C558</accession>
<reference evidence="3 8" key="2">
    <citation type="submission" date="2019-10" db="EMBL/GenBank/DDBJ databases">
        <title>Prolixibacter strains distinguished by the presence of nitrate reductase genes were adept at nitrate-dependent anaerobic corrosion of metallic iron and carbon steel.</title>
        <authorList>
            <person name="Iino T."/>
            <person name="Shono N."/>
            <person name="Ito K."/>
            <person name="Nakamura R."/>
            <person name="Sueoka K."/>
            <person name="Harayama S."/>
            <person name="Ohkuma M."/>
        </authorList>
    </citation>
    <scope>NUCLEOTIDE SEQUENCE [LARGE SCALE GENOMIC DNA]</scope>
    <source>
        <strain evidence="3 8">MIC1-1</strain>
    </source>
</reference>
<evidence type="ECO:0000313" key="5">
    <source>
        <dbReference type="EMBL" id="GET22771.1"/>
    </source>
</evidence>
<dbReference type="Proteomes" id="UP000240621">
    <property type="component" value="Unassembled WGS sequence"/>
</dbReference>
<dbReference type="EMBL" id="BLAU01000001">
    <property type="protein sequence ID" value="GET22754.1"/>
    <property type="molecule type" value="Genomic_DNA"/>
</dbReference>
<proteinExistence type="predicted"/>
<gene>
    <name evidence="6" type="ORF">CLV93_1341</name>
    <name evidence="3" type="ORF">JCM18694_26170</name>
    <name evidence="4" type="ORF">JCM18694_30000</name>
    <name evidence="5" type="ORF">JCM18694_30170</name>
</gene>
<evidence type="ECO:0000313" key="7">
    <source>
        <dbReference type="Proteomes" id="UP000240621"/>
    </source>
</evidence>
<dbReference type="Gene3D" id="3.30.420.10">
    <property type="entry name" value="Ribonuclease H-like superfamily/Ribonuclease H"/>
    <property type="match status" value="1"/>
</dbReference>
<dbReference type="EMBL" id="PYGC01000034">
    <property type="protein sequence ID" value="PSK80092.1"/>
    <property type="molecule type" value="Genomic_DNA"/>
</dbReference>
<evidence type="ECO:0000259" key="2">
    <source>
        <dbReference type="PROSITE" id="PS50994"/>
    </source>
</evidence>
<dbReference type="RefSeq" id="WP_211297932.1">
    <property type="nucleotide sequence ID" value="NZ_BLAU01000001.1"/>
</dbReference>
<keyword evidence="8" id="KW-1185">Reference proteome</keyword>